<evidence type="ECO:0000256" key="2">
    <source>
        <dbReference type="PROSITE-ProRule" id="PRU01282"/>
    </source>
</evidence>
<comment type="caution">
    <text evidence="3">The sequence shown here is derived from an EMBL/GenBank/DDBJ whole genome shotgun (WGS) entry which is preliminary data.</text>
</comment>
<gene>
    <name evidence="3" type="ORF">F8C82_11550</name>
</gene>
<sequence>MKKTIFHLPTCSTCVRLIREWNTEGVEMRDIRNDKITEEEIDHMAKLAGGYEPLFSRRAMKYKSLGLKDMNLTEADYRKYILEEETFLKRPVVIVDDEIFIGNGKADVAKAAEALER</sequence>
<dbReference type="SUPFAM" id="SSF52833">
    <property type="entry name" value="Thioredoxin-like"/>
    <property type="match status" value="1"/>
</dbReference>
<dbReference type="Proteomes" id="UP000484164">
    <property type="component" value="Unassembled WGS sequence"/>
</dbReference>
<organism evidence="3 4">
    <name type="scientific">Phaeocystidibacter marisrubri</name>
    <dbReference type="NCBI Taxonomy" id="1577780"/>
    <lineage>
        <taxon>Bacteria</taxon>
        <taxon>Pseudomonadati</taxon>
        <taxon>Bacteroidota</taxon>
        <taxon>Flavobacteriia</taxon>
        <taxon>Flavobacteriales</taxon>
        <taxon>Phaeocystidibacteraceae</taxon>
        <taxon>Phaeocystidibacter</taxon>
    </lineage>
</organism>
<proteinExistence type="inferred from homology"/>
<dbReference type="Gene3D" id="3.40.30.10">
    <property type="entry name" value="Glutaredoxin"/>
    <property type="match status" value="1"/>
</dbReference>
<protein>
    <recommendedName>
        <fullName evidence="5">Arsenate reductase</fullName>
    </recommendedName>
</protein>
<name>A0A6L3ZFV1_9FLAO</name>
<dbReference type="PROSITE" id="PS51353">
    <property type="entry name" value="ARSC"/>
    <property type="match status" value="1"/>
</dbReference>
<dbReference type="RefSeq" id="WP_151693739.1">
    <property type="nucleotide sequence ID" value="NZ_BMGX01000001.1"/>
</dbReference>
<dbReference type="Pfam" id="PF03960">
    <property type="entry name" value="ArsC"/>
    <property type="match status" value="1"/>
</dbReference>
<dbReference type="OrthoDB" id="1120494at2"/>
<evidence type="ECO:0000256" key="1">
    <source>
        <dbReference type="ARBA" id="ARBA00007198"/>
    </source>
</evidence>
<dbReference type="PANTHER" id="PTHR30041">
    <property type="entry name" value="ARSENATE REDUCTASE"/>
    <property type="match status" value="1"/>
</dbReference>
<evidence type="ECO:0008006" key="5">
    <source>
        <dbReference type="Google" id="ProtNLM"/>
    </source>
</evidence>
<evidence type="ECO:0000313" key="4">
    <source>
        <dbReference type="Proteomes" id="UP000484164"/>
    </source>
</evidence>
<keyword evidence="4" id="KW-1185">Reference proteome</keyword>
<comment type="similarity">
    <text evidence="1 2">Belongs to the ArsC family.</text>
</comment>
<dbReference type="InterPro" id="IPR036249">
    <property type="entry name" value="Thioredoxin-like_sf"/>
</dbReference>
<accession>A0A6L3ZFV1</accession>
<evidence type="ECO:0000313" key="3">
    <source>
        <dbReference type="EMBL" id="KAB2816312.1"/>
    </source>
</evidence>
<dbReference type="AlphaFoldDB" id="A0A6L3ZFV1"/>
<reference evidence="3 4" key="1">
    <citation type="submission" date="2019-10" db="EMBL/GenBank/DDBJ databases">
        <title>Genome sequence of Phaeocystidibacter marisrubri JCM30614 (type strain).</title>
        <authorList>
            <person name="Bowman J.P."/>
        </authorList>
    </citation>
    <scope>NUCLEOTIDE SEQUENCE [LARGE SCALE GENOMIC DNA]</scope>
    <source>
        <strain evidence="3 4">JCM 30614</strain>
    </source>
</reference>
<dbReference type="InterPro" id="IPR006660">
    <property type="entry name" value="Arsenate_reductase-like"/>
</dbReference>
<dbReference type="PANTHER" id="PTHR30041:SF8">
    <property type="entry name" value="PROTEIN YFFB"/>
    <property type="match status" value="1"/>
</dbReference>
<dbReference type="EMBL" id="WBVQ01000002">
    <property type="protein sequence ID" value="KAB2816312.1"/>
    <property type="molecule type" value="Genomic_DNA"/>
</dbReference>